<keyword evidence="2" id="KW-0812">Transmembrane</keyword>
<feature type="transmembrane region" description="Helical" evidence="2">
    <location>
        <begin position="66"/>
        <end position="88"/>
    </location>
</feature>
<organism evidence="3">
    <name type="scientific">freshwater sediment metagenome</name>
    <dbReference type="NCBI Taxonomy" id="556182"/>
    <lineage>
        <taxon>unclassified sequences</taxon>
        <taxon>metagenomes</taxon>
        <taxon>ecological metagenomes</taxon>
    </lineage>
</organism>
<reference evidence="3" key="1">
    <citation type="submission" date="2023-07" db="EMBL/GenBank/DDBJ databases">
        <authorList>
            <person name="Pelsma A.J. K."/>
        </authorList>
    </citation>
    <scope>NUCLEOTIDE SEQUENCE</scope>
</reference>
<keyword evidence="2" id="KW-1133">Transmembrane helix</keyword>
<evidence type="ECO:0000256" key="2">
    <source>
        <dbReference type="SAM" id="Phobius"/>
    </source>
</evidence>
<feature type="transmembrane region" description="Helical" evidence="2">
    <location>
        <begin position="6"/>
        <end position="27"/>
    </location>
</feature>
<sequence>MAYLLTLGWPWFAGALALGALVGFLGFSRAKDVTFSGGWIVLLGLVALVIGFSGSIAEALSGRDAVLLDIALLAGSAYAAGLPLGGLIKSLAPESEKPRAKPLVPVIVAAPAPEPVVEPSPAPAIESVVELIPAAADASEPADPPSMETPLTALEPANADAPAARKTRAKKPASGLKPETLSSPRDGSPDDLSRIKGLGPKSREKLNALGVFHYDQIAAWNLDNAKWIGAAIGAPGRVERDKWIQQARALASAGVEQ</sequence>
<evidence type="ECO:0000256" key="1">
    <source>
        <dbReference type="SAM" id="MobiDB-lite"/>
    </source>
</evidence>
<gene>
    <name evidence="3" type="ORF">AMST5_02401</name>
</gene>
<dbReference type="AlphaFoldDB" id="A0AA48REH0"/>
<keyword evidence="2" id="KW-0472">Membrane</keyword>
<evidence type="ECO:0000313" key="3">
    <source>
        <dbReference type="EMBL" id="CAJ0872273.1"/>
    </source>
</evidence>
<protein>
    <submittedName>
        <fullName evidence="3">Uncharacterized protein</fullName>
    </submittedName>
</protein>
<feature type="region of interest" description="Disordered" evidence="1">
    <location>
        <begin position="136"/>
        <end position="199"/>
    </location>
</feature>
<feature type="compositionally biased region" description="Low complexity" evidence="1">
    <location>
        <begin position="153"/>
        <end position="164"/>
    </location>
</feature>
<accession>A0AA48REH0</accession>
<name>A0AA48REH0_9ZZZZ</name>
<proteinExistence type="predicted"/>
<feature type="transmembrane region" description="Helical" evidence="2">
    <location>
        <begin position="39"/>
        <end position="60"/>
    </location>
</feature>
<dbReference type="EMBL" id="OY288114">
    <property type="protein sequence ID" value="CAJ0872273.1"/>
    <property type="molecule type" value="Genomic_DNA"/>
</dbReference>